<organism evidence="1 2">
    <name type="scientific">Rhizoclosmatium globosum</name>
    <dbReference type="NCBI Taxonomy" id="329046"/>
    <lineage>
        <taxon>Eukaryota</taxon>
        <taxon>Fungi</taxon>
        <taxon>Fungi incertae sedis</taxon>
        <taxon>Chytridiomycota</taxon>
        <taxon>Chytridiomycota incertae sedis</taxon>
        <taxon>Chytridiomycetes</taxon>
        <taxon>Chytridiales</taxon>
        <taxon>Chytriomycetaceae</taxon>
        <taxon>Rhizoclosmatium</taxon>
    </lineage>
</organism>
<accession>A0A1Y2CIL3</accession>
<protein>
    <submittedName>
        <fullName evidence="1">Uncharacterized protein</fullName>
    </submittedName>
</protein>
<dbReference type="Proteomes" id="UP000193642">
    <property type="component" value="Unassembled WGS sequence"/>
</dbReference>
<dbReference type="EMBL" id="MCGO01000018">
    <property type="protein sequence ID" value="ORY46155.1"/>
    <property type="molecule type" value="Genomic_DNA"/>
</dbReference>
<dbReference type="AlphaFoldDB" id="A0A1Y2CIL3"/>
<sequence>MAQSYTTDELIAVVRDKGKELVLWTQQAAALNCKISEGGKELARASLELALRVEDERAIKIKELSKYNQLCLARAQLLEALLSELQDTQLSNNMEMEVEEVGAINEIMSGWMASTAEEEEDGWQERGFYLQVFDRWMGLDSGREAWFVKEIEDGYDSNEDRGVFETSDDVRHCERLIMYLKTDHQNYNGL</sequence>
<evidence type="ECO:0000313" key="1">
    <source>
        <dbReference type="EMBL" id="ORY46155.1"/>
    </source>
</evidence>
<gene>
    <name evidence="1" type="ORF">BCR33DRAFT_716143</name>
</gene>
<name>A0A1Y2CIL3_9FUNG</name>
<keyword evidence="2" id="KW-1185">Reference proteome</keyword>
<reference evidence="1 2" key="1">
    <citation type="submission" date="2016-07" db="EMBL/GenBank/DDBJ databases">
        <title>Pervasive Adenine N6-methylation of Active Genes in Fungi.</title>
        <authorList>
            <consortium name="DOE Joint Genome Institute"/>
            <person name="Mondo S.J."/>
            <person name="Dannebaum R.O."/>
            <person name="Kuo R.C."/>
            <person name="Labutti K."/>
            <person name="Haridas S."/>
            <person name="Kuo A."/>
            <person name="Salamov A."/>
            <person name="Ahrendt S.R."/>
            <person name="Lipzen A."/>
            <person name="Sullivan W."/>
            <person name="Andreopoulos W.B."/>
            <person name="Clum A."/>
            <person name="Lindquist E."/>
            <person name="Daum C."/>
            <person name="Ramamoorthy G.K."/>
            <person name="Gryganskyi A."/>
            <person name="Culley D."/>
            <person name="Magnuson J.K."/>
            <person name="James T.Y."/>
            <person name="O'Malley M.A."/>
            <person name="Stajich J.E."/>
            <person name="Spatafora J.W."/>
            <person name="Visel A."/>
            <person name="Grigoriev I.V."/>
        </authorList>
    </citation>
    <scope>NUCLEOTIDE SEQUENCE [LARGE SCALE GENOMIC DNA]</scope>
    <source>
        <strain evidence="1 2">JEL800</strain>
    </source>
</reference>
<proteinExistence type="predicted"/>
<evidence type="ECO:0000313" key="2">
    <source>
        <dbReference type="Proteomes" id="UP000193642"/>
    </source>
</evidence>
<comment type="caution">
    <text evidence="1">The sequence shown here is derived from an EMBL/GenBank/DDBJ whole genome shotgun (WGS) entry which is preliminary data.</text>
</comment>